<dbReference type="CDD" id="cd00538">
    <property type="entry name" value="PA"/>
    <property type="match status" value="1"/>
</dbReference>
<dbReference type="PANTHER" id="PTHR12147:SF26">
    <property type="entry name" value="PEPTIDASE M28 DOMAIN-CONTAINING PROTEIN"/>
    <property type="match status" value="1"/>
</dbReference>
<evidence type="ECO:0000256" key="9">
    <source>
        <dbReference type="SAM" id="SignalP"/>
    </source>
</evidence>
<evidence type="ECO:0000259" key="11">
    <source>
        <dbReference type="Pfam" id="PF04389"/>
    </source>
</evidence>
<reference evidence="12 13" key="1">
    <citation type="journal article" date="2019" name="Int. J. Syst. Evol. Microbiol.">
        <title>The Global Catalogue of Microorganisms (GCM) 10K type strain sequencing project: providing services to taxonomists for standard genome sequencing and annotation.</title>
        <authorList>
            <consortium name="The Broad Institute Genomics Platform"/>
            <consortium name="The Broad Institute Genome Sequencing Center for Infectious Disease"/>
            <person name="Wu L."/>
            <person name="Ma J."/>
        </authorList>
    </citation>
    <scope>NUCLEOTIDE SEQUENCE [LARGE SCALE GENOMIC DNA]</scope>
    <source>
        <strain evidence="12 13">JCM 13584</strain>
    </source>
</reference>
<evidence type="ECO:0000256" key="8">
    <source>
        <dbReference type="SAM" id="MobiDB-lite"/>
    </source>
</evidence>
<dbReference type="EMBL" id="BAAAMK010000001">
    <property type="protein sequence ID" value="GAA1945254.1"/>
    <property type="molecule type" value="Genomic_DNA"/>
</dbReference>
<evidence type="ECO:0000256" key="6">
    <source>
        <dbReference type="ARBA" id="ARBA00022801"/>
    </source>
</evidence>
<dbReference type="InterPro" id="IPR041756">
    <property type="entry name" value="M28_SGAP-like"/>
</dbReference>
<keyword evidence="3" id="KW-0645">Protease</keyword>
<feature type="domain" description="PA" evidence="10">
    <location>
        <begin position="156"/>
        <end position="249"/>
    </location>
</feature>
<evidence type="ECO:0000256" key="3">
    <source>
        <dbReference type="ARBA" id="ARBA00022670"/>
    </source>
</evidence>
<name>A0ABN2Q654_9MICO</name>
<gene>
    <name evidence="12" type="primary">paaP</name>
    <name evidence="12" type="ORF">GCM10009717_09710</name>
</gene>
<dbReference type="Gene3D" id="3.40.630.10">
    <property type="entry name" value="Zn peptidases"/>
    <property type="match status" value="2"/>
</dbReference>
<dbReference type="InterPro" id="IPR003137">
    <property type="entry name" value="PA_domain"/>
</dbReference>
<dbReference type="RefSeq" id="WP_157414587.1">
    <property type="nucleotide sequence ID" value="NZ_BAAAMK010000001.1"/>
</dbReference>
<dbReference type="InterPro" id="IPR045175">
    <property type="entry name" value="M28_fam"/>
</dbReference>
<dbReference type="Pfam" id="PF02225">
    <property type="entry name" value="PA"/>
    <property type="match status" value="1"/>
</dbReference>
<dbReference type="InterPro" id="IPR046450">
    <property type="entry name" value="PA_dom_sf"/>
</dbReference>
<keyword evidence="2 12" id="KW-0031">Aminopeptidase</keyword>
<dbReference type="SUPFAM" id="SSF52025">
    <property type="entry name" value="PA domain"/>
    <property type="match status" value="1"/>
</dbReference>
<dbReference type="CDD" id="cd03876">
    <property type="entry name" value="M28_SGAP_like"/>
    <property type="match status" value="1"/>
</dbReference>
<evidence type="ECO:0000256" key="2">
    <source>
        <dbReference type="ARBA" id="ARBA00022438"/>
    </source>
</evidence>
<protein>
    <submittedName>
        <fullName evidence="12">Aminopeptidase PaaP</fullName>
    </submittedName>
</protein>
<feature type="compositionally biased region" description="Basic and acidic residues" evidence="8">
    <location>
        <begin position="532"/>
        <end position="543"/>
    </location>
</feature>
<evidence type="ECO:0000313" key="12">
    <source>
        <dbReference type="EMBL" id="GAA1945254.1"/>
    </source>
</evidence>
<feature type="domain" description="Peptidase M28" evidence="11">
    <location>
        <begin position="270"/>
        <end position="486"/>
    </location>
</feature>
<sequence>MSRTTRQSRRAGALATAISAVAALALVPAGAALAAPGGNSCENRNNNTIAKLVECVDADAVVGHLEALQAIADANGGNRAAGLPGYDASVEYVKEQLSAAGWKVTTDEFDYTFVGPASLQQLTPTSTARATESMTGTGYGTVTGTVIPVDVVLGQPNGLTVTSGCEASDFTGLGFDAPGTQIALIQRGTCEFGVKARNAQNAGAEAVIEFNQGNTPERSVLLLGTLFGINTQPLDVPVVGISYADGAALAVPGSTATVTVPSPEQRPQVNVIAELPGKNTHNVVMAGAHLDSVSAGPGINDNGSGSASLIAVAEKLSKLKPANTVRFAWWGAEEDGLLGSQAYVDGLSQAQKDDIALYMNFDMVGSPNYIQMVYDADESSWPAPVAVPAGSEAIEDLFESFYTGNAIPYDDAEFSGRSDYEAFILAGIPSGGLFTGAEVVKTAEQAAIWGGTAGAQYDPCYHQACDTIDNVNRTALDQNVDAIATAVLAYAYSTQSVNGVKGANVPGGLSLPAPAGPELTVNNPGGGGLAPGHDHGQGHADAS</sequence>
<organism evidence="12 13">
    <name type="scientific">Agromyces allii</name>
    <dbReference type="NCBI Taxonomy" id="393607"/>
    <lineage>
        <taxon>Bacteria</taxon>
        <taxon>Bacillati</taxon>
        <taxon>Actinomycetota</taxon>
        <taxon>Actinomycetes</taxon>
        <taxon>Micrococcales</taxon>
        <taxon>Microbacteriaceae</taxon>
        <taxon>Agromyces</taxon>
    </lineage>
</organism>
<accession>A0ABN2Q654</accession>
<evidence type="ECO:0000313" key="13">
    <source>
        <dbReference type="Proteomes" id="UP001499954"/>
    </source>
</evidence>
<dbReference type="GO" id="GO:0004177">
    <property type="term" value="F:aminopeptidase activity"/>
    <property type="evidence" value="ECO:0007669"/>
    <property type="project" value="UniProtKB-KW"/>
</dbReference>
<evidence type="ECO:0000256" key="7">
    <source>
        <dbReference type="ARBA" id="ARBA00022833"/>
    </source>
</evidence>
<keyword evidence="13" id="KW-1185">Reference proteome</keyword>
<dbReference type="SUPFAM" id="SSF53187">
    <property type="entry name" value="Zn-dependent exopeptidases"/>
    <property type="match status" value="1"/>
</dbReference>
<evidence type="ECO:0000256" key="4">
    <source>
        <dbReference type="ARBA" id="ARBA00022723"/>
    </source>
</evidence>
<dbReference type="PANTHER" id="PTHR12147">
    <property type="entry name" value="METALLOPEPTIDASE M28 FAMILY MEMBER"/>
    <property type="match status" value="1"/>
</dbReference>
<evidence type="ECO:0000256" key="5">
    <source>
        <dbReference type="ARBA" id="ARBA00022729"/>
    </source>
</evidence>
<keyword evidence="4" id="KW-0479">Metal-binding</keyword>
<evidence type="ECO:0000256" key="1">
    <source>
        <dbReference type="ARBA" id="ARBA00005957"/>
    </source>
</evidence>
<comment type="similarity">
    <text evidence="1">Belongs to the peptidase M28 family. M28A subfamily.</text>
</comment>
<dbReference type="Proteomes" id="UP001499954">
    <property type="component" value="Unassembled WGS sequence"/>
</dbReference>
<keyword evidence="5 9" id="KW-0732">Signal</keyword>
<feature type="region of interest" description="Disordered" evidence="8">
    <location>
        <begin position="515"/>
        <end position="543"/>
    </location>
</feature>
<proteinExistence type="inferred from homology"/>
<keyword evidence="6" id="KW-0378">Hydrolase</keyword>
<dbReference type="InterPro" id="IPR007484">
    <property type="entry name" value="Peptidase_M28"/>
</dbReference>
<dbReference type="Pfam" id="PF04389">
    <property type="entry name" value="Peptidase_M28"/>
    <property type="match status" value="1"/>
</dbReference>
<keyword evidence="7" id="KW-0862">Zinc</keyword>
<feature type="chain" id="PRO_5047002213" evidence="9">
    <location>
        <begin position="35"/>
        <end position="543"/>
    </location>
</feature>
<evidence type="ECO:0000259" key="10">
    <source>
        <dbReference type="Pfam" id="PF02225"/>
    </source>
</evidence>
<comment type="caution">
    <text evidence="12">The sequence shown here is derived from an EMBL/GenBank/DDBJ whole genome shotgun (WGS) entry which is preliminary data.</text>
</comment>
<feature type="signal peptide" evidence="9">
    <location>
        <begin position="1"/>
        <end position="34"/>
    </location>
</feature>